<evidence type="ECO:0000313" key="2">
    <source>
        <dbReference type="Proteomes" id="UP000605990"/>
    </source>
</evidence>
<sequence length="159" mass="17167">MQNTDITSLEKKAGSAAASSLRAVFRTSIKSTFKRRTGKAEKSNVSAKYRDGNLDRLTLSSPHYSFKNHFGSSKTGTTPSVSRAGGSVKSFSRHIKGNTVTVNAFSRSGGSVSAHRKGIRYKAYGHLANAMRNAQPALEKLATDLTENRAVIVVSKIDF</sequence>
<evidence type="ECO:0000313" key="1">
    <source>
        <dbReference type="EMBL" id="MBC5835829.1"/>
    </source>
</evidence>
<comment type="caution">
    <text evidence="1">The sequence shown here is derived from an EMBL/GenBank/DDBJ whole genome shotgun (WGS) entry which is preliminary data.</text>
</comment>
<organism evidence="1 2">
    <name type="scientific">Flavobacterium bernardetii</name>
    <dbReference type="NCBI Taxonomy" id="2813823"/>
    <lineage>
        <taxon>Bacteria</taxon>
        <taxon>Pseudomonadati</taxon>
        <taxon>Bacteroidota</taxon>
        <taxon>Flavobacteriia</taxon>
        <taxon>Flavobacteriales</taxon>
        <taxon>Flavobacteriaceae</taxon>
        <taxon>Flavobacterium</taxon>
    </lineage>
</organism>
<proteinExistence type="predicted"/>
<protein>
    <submittedName>
        <fullName evidence="1">Uncharacterized protein</fullName>
    </submittedName>
</protein>
<dbReference type="EMBL" id="JACRUN010000008">
    <property type="protein sequence ID" value="MBC5835829.1"/>
    <property type="molecule type" value="Genomic_DNA"/>
</dbReference>
<dbReference type="Proteomes" id="UP000605990">
    <property type="component" value="Unassembled WGS sequence"/>
</dbReference>
<gene>
    <name evidence="1" type="ORF">H8R27_13110</name>
</gene>
<dbReference type="RefSeq" id="WP_166125574.1">
    <property type="nucleotide sequence ID" value="NZ_JAANOQ010000002.1"/>
</dbReference>
<accession>A0ABR7J1A1</accession>
<name>A0ABR7J1A1_9FLAO</name>
<keyword evidence="2" id="KW-1185">Reference proteome</keyword>
<reference evidence="1 2" key="1">
    <citation type="submission" date="2020-08" db="EMBL/GenBank/DDBJ databases">
        <title>Description of novel Flavobacterium F-408 isolate.</title>
        <authorList>
            <person name="Saticioglu I.B."/>
            <person name="Duman M."/>
            <person name="Altun S."/>
        </authorList>
    </citation>
    <scope>NUCLEOTIDE SEQUENCE [LARGE SCALE GENOMIC DNA]</scope>
    <source>
        <strain evidence="1 2">F-408</strain>
    </source>
</reference>